<dbReference type="InterPro" id="IPR027303">
    <property type="entry name" value="Gln_synth_gly_rich_site"/>
</dbReference>
<dbReference type="GO" id="GO:0004356">
    <property type="term" value="F:glutamine synthetase activity"/>
    <property type="evidence" value="ECO:0007669"/>
    <property type="project" value="InterPro"/>
</dbReference>
<dbReference type="EMBL" id="DMVW01000023">
    <property type="protein sequence ID" value="HAR50599.1"/>
    <property type="molecule type" value="Genomic_DNA"/>
</dbReference>
<dbReference type="Gene3D" id="3.30.590.10">
    <property type="entry name" value="Glutamine synthetase/guanido kinase, catalytic domain"/>
    <property type="match status" value="1"/>
</dbReference>
<keyword evidence="2" id="KW-0436">Ligase</keyword>
<dbReference type="RefSeq" id="WP_040617731.1">
    <property type="nucleotide sequence ID" value="NZ_CAXAXR010000004.1"/>
</dbReference>
<dbReference type="Proteomes" id="UP000264719">
    <property type="component" value="Unassembled WGS sequence"/>
</dbReference>
<organism evidence="7 8">
    <name type="scientific">Roseovarius nubinhibens</name>
    <dbReference type="NCBI Taxonomy" id="314263"/>
    <lineage>
        <taxon>Bacteria</taxon>
        <taxon>Pseudomonadati</taxon>
        <taxon>Pseudomonadota</taxon>
        <taxon>Alphaproteobacteria</taxon>
        <taxon>Rhodobacterales</taxon>
        <taxon>Roseobacteraceae</taxon>
        <taxon>Roseovarius</taxon>
    </lineage>
</organism>
<comment type="cofactor">
    <cofactor evidence="1">
        <name>Mg(2+)</name>
        <dbReference type="ChEBI" id="CHEBI:18420"/>
    </cofactor>
</comment>
<dbReference type="InterPro" id="IPR008146">
    <property type="entry name" value="Gln_synth_cat_dom"/>
</dbReference>
<accession>A0A348W7T7</accession>
<proteinExistence type="inferred from homology"/>
<dbReference type="GO" id="GO:0006598">
    <property type="term" value="P:polyamine catabolic process"/>
    <property type="evidence" value="ECO:0007669"/>
    <property type="project" value="TreeGrafter"/>
</dbReference>
<evidence type="ECO:0000256" key="5">
    <source>
        <dbReference type="RuleBase" id="RU000384"/>
    </source>
</evidence>
<keyword evidence="3" id="KW-0460">Magnesium</keyword>
<evidence type="ECO:0000256" key="3">
    <source>
        <dbReference type="ARBA" id="ARBA00022842"/>
    </source>
</evidence>
<dbReference type="SUPFAM" id="SSF55931">
    <property type="entry name" value="Glutamine synthetase/guanido kinase"/>
    <property type="match status" value="1"/>
</dbReference>
<dbReference type="PROSITE" id="PS00181">
    <property type="entry name" value="GLNA_ATP"/>
    <property type="match status" value="1"/>
</dbReference>
<dbReference type="PROSITE" id="PS51987">
    <property type="entry name" value="GS_CATALYTIC"/>
    <property type="match status" value="1"/>
</dbReference>
<dbReference type="PANTHER" id="PTHR43785:SF12">
    <property type="entry name" value="TYPE-1 GLUTAMINE SYNTHETASE 2"/>
    <property type="match status" value="1"/>
</dbReference>
<sequence>MSQDPHTIRVAFCDLNGVMRGKRLPGEYESKLAKGAVKLPLSAVNVDVTGADIEDSPLVFETGDADGVLLPTGRGPMPLPWLGSDQPLYPMELRRSREDAFGADPRAALRRVLTRYEARGWSVQAATELEFTLVDDTGDELACVRNPQNGQPIEMPEVLALSHMDAFDAFLTDLYEGAEEMGIPAQTVTSEAGVGQFEITLDHQDALRAADDAWLFKALIRGLARKHGLAATFMAKPFGDDAGNGMHVHFSIWGAGGQNMMDETHPGGEERLHAALAGCLAAMAGSTLIFAPHANSYARLVPGAHAPTAICWGQDNRTAALRIPMGGPGSRRIENRVAGGDTNPYLVLAAILGAAIHGIENGLTPPPPIEGNAYEQDLPQLAASWTEAIDRFEADPIMAEIFGPLLRDCLVRCKRQEVDILADVPLEDHWKTYLDTA</sequence>
<evidence type="ECO:0000256" key="1">
    <source>
        <dbReference type="ARBA" id="ARBA00001946"/>
    </source>
</evidence>
<feature type="domain" description="GS catalytic" evidence="6">
    <location>
        <begin position="105"/>
        <end position="437"/>
    </location>
</feature>
<evidence type="ECO:0000259" key="6">
    <source>
        <dbReference type="PROSITE" id="PS51987"/>
    </source>
</evidence>
<comment type="caution">
    <text evidence="7">The sequence shown here is derived from an EMBL/GenBank/DDBJ whole genome shotgun (WGS) entry which is preliminary data.</text>
</comment>
<evidence type="ECO:0000313" key="8">
    <source>
        <dbReference type="Proteomes" id="UP000264719"/>
    </source>
</evidence>
<gene>
    <name evidence="7" type="ORF">DCS45_01820</name>
</gene>
<evidence type="ECO:0000256" key="4">
    <source>
        <dbReference type="PROSITE-ProRule" id="PRU01331"/>
    </source>
</evidence>
<name>A0A348W7T7_9RHOB</name>
<dbReference type="GO" id="GO:0006542">
    <property type="term" value="P:glutamine biosynthetic process"/>
    <property type="evidence" value="ECO:0007669"/>
    <property type="project" value="TreeGrafter"/>
</dbReference>
<protein>
    <submittedName>
        <fullName evidence="7">Glutamine synthetase</fullName>
    </submittedName>
</protein>
<dbReference type="PANTHER" id="PTHR43785">
    <property type="entry name" value="GAMMA-GLUTAMYLPUTRESCINE SYNTHETASE"/>
    <property type="match status" value="1"/>
</dbReference>
<dbReference type="Pfam" id="PF00120">
    <property type="entry name" value="Gln-synt_C"/>
    <property type="match status" value="1"/>
</dbReference>
<dbReference type="InterPro" id="IPR014746">
    <property type="entry name" value="Gln_synth/guanido_kin_cat_dom"/>
</dbReference>
<evidence type="ECO:0000256" key="2">
    <source>
        <dbReference type="ARBA" id="ARBA00022598"/>
    </source>
</evidence>
<evidence type="ECO:0000313" key="7">
    <source>
        <dbReference type="EMBL" id="HAR50599.1"/>
    </source>
</evidence>
<comment type="similarity">
    <text evidence="4 5">Belongs to the glutamine synthetase family.</text>
</comment>
<dbReference type="SMART" id="SM01230">
    <property type="entry name" value="Gln-synt_C"/>
    <property type="match status" value="1"/>
</dbReference>
<dbReference type="AlphaFoldDB" id="A0A348W7T7"/>
<reference evidence="7 8" key="1">
    <citation type="journal article" date="2018" name="Nat. Biotechnol.">
        <title>A standardized bacterial taxonomy based on genome phylogeny substantially revises the tree of life.</title>
        <authorList>
            <person name="Parks D.H."/>
            <person name="Chuvochina M."/>
            <person name="Waite D.W."/>
            <person name="Rinke C."/>
            <person name="Skarshewski A."/>
            <person name="Chaumeil P.A."/>
            <person name="Hugenholtz P."/>
        </authorList>
    </citation>
    <scope>NUCLEOTIDE SEQUENCE [LARGE SCALE GENOMIC DNA]</scope>
    <source>
        <strain evidence="7">UBA9169</strain>
    </source>
</reference>